<sequence>MSSAADGGTARGGGIRGGSSSVLMVGLALLASPFPESLPANGSLSASLSSSFPPEVLRLLPVPRQAHPVEVVVVVEARRPHVPVLLRLEVEQAREVRGVHPLAHEGVGGRASLPVPLVAVVGAKDDEEGDGADEHADGVGVVDVYPAGQAGVGRVVEGEVDQDREESGYERAGEGGAVPPEEEVGAVRAAEVLDHLSRDLVTRRRRRVPAAFFPPRLLAPFGCALPLVECGGVLRRTFTTCAAVG</sequence>
<dbReference type="AlphaFoldDB" id="K0RGT8"/>
<organism evidence="2 3">
    <name type="scientific">Thalassiosira oceanica</name>
    <name type="common">Marine diatom</name>
    <dbReference type="NCBI Taxonomy" id="159749"/>
    <lineage>
        <taxon>Eukaryota</taxon>
        <taxon>Sar</taxon>
        <taxon>Stramenopiles</taxon>
        <taxon>Ochrophyta</taxon>
        <taxon>Bacillariophyta</taxon>
        <taxon>Coscinodiscophyceae</taxon>
        <taxon>Thalassiosirophycidae</taxon>
        <taxon>Thalassiosirales</taxon>
        <taxon>Thalassiosiraceae</taxon>
        <taxon>Thalassiosira</taxon>
    </lineage>
</organism>
<dbReference type="EMBL" id="AGNL01048268">
    <property type="protein sequence ID" value="EJK45757.1"/>
    <property type="molecule type" value="Genomic_DNA"/>
</dbReference>
<proteinExistence type="predicted"/>
<reference evidence="2 3" key="1">
    <citation type="journal article" date="2012" name="Genome Biol.">
        <title>Genome and low-iron response of an oceanic diatom adapted to chronic iron limitation.</title>
        <authorList>
            <person name="Lommer M."/>
            <person name="Specht M."/>
            <person name="Roy A.S."/>
            <person name="Kraemer L."/>
            <person name="Andreson R."/>
            <person name="Gutowska M.A."/>
            <person name="Wolf J."/>
            <person name="Bergner S.V."/>
            <person name="Schilhabel M.B."/>
            <person name="Klostermeier U.C."/>
            <person name="Beiko R.G."/>
            <person name="Rosenstiel P."/>
            <person name="Hippler M."/>
            <person name="Laroche J."/>
        </authorList>
    </citation>
    <scope>NUCLEOTIDE SEQUENCE [LARGE SCALE GENOMIC DNA]</scope>
    <source>
        <strain evidence="2 3">CCMP1005</strain>
    </source>
</reference>
<gene>
    <name evidence="2" type="ORF">THAOC_35612</name>
</gene>
<name>K0RGT8_THAOC</name>
<dbReference type="Proteomes" id="UP000266841">
    <property type="component" value="Unassembled WGS sequence"/>
</dbReference>
<comment type="caution">
    <text evidence="2">The sequence shown here is derived from an EMBL/GenBank/DDBJ whole genome shotgun (WGS) entry which is preliminary data.</text>
</comment>
<evidence type="ECO:0000256" key="1">
    <source>
        <dbReference type="SAM" id="MobiDB-lite"/>
    </source>
</evidence>
<evidence type="ECO:0000313" key="3">
    <source>
        <dbReference type="Proteomes" id="UP000266841"/>
    </source>
</evidence>
<evidence type="ECO:0000313" key="2">
    <source>
        <dbReference type="EMBL" id="EJK45757.1"/>
    </source>
</evidence>
<feature type="region of interest" description="Disordered" evidence="1">
    <location>
        <begin position="159"/>
        <end position="179"/>
    </location>
</feature>
<accession>K0RGT8</accession>
<keyword evidence="3" id="KW-1185">Reference proteome</keyword>
<protein>
    <submittedName>
        <fullName evidence="2">Uncharacterized protein</fullName>
    </submittedName>
</protein>